<keyword evidence="1" id="KW-0812">Transmembrane</keyword>
<dbReference type="EMBL" id="SJPN01000015">
    <property type="protein sequence ID" value="TWT91535.1"/>
    <property type="molecule type" value="Genomic_DNA"/>
</dbReference>
<reference evidence="2 3" key="1">
    <citation type="submission" date="2019-02" db="EMBL/GenBank/DDBJ databases">
        <title>Deep-cultivation of Planctomycetes and their phenomic and genomic characterization uncovers novel biology.</title>
        <authorList>
            <person name="Wiegand S."/>
            <person name="Jogler M."/>
            <person name="Boedeker C."/>
            <person name="Pinto D."/>
            <person name="Vollmers J."/>
            <person name="Rivas-Marin E."/>
            <person name="Kohn T."/>
            <person name="Peeters S.H."/>
            <person name="Heuer A."/>
            <person name="Rast P."/>
            <person name="Oberbeckmann S."/>
            <person name="Bunk B."/>
            <person name="Jeske O."/>
            <person name="Meyerdierks A."/>
            <person name="Storesund J.E."/>
            <person name="Kallscheuer N."/>
            <person name="Luecker S."/>
            <person name="Lage O.M."/>
            <person name="Pohl T."/>
            <person name="Merkel B.J."/>
            <person name="Hornburger P."/>
            <person name="Mueller R.-W."/>
            <person name="Bruemmer F."/>
            <person name="Labrenz M."/>
            <person name="Spormann A.M."/>
            <person name="Op Den Camp H."/>
            <person name="Overmann J."/>
            <person name="Amann R."/>
            <person name="Jetten M.S.M."/>
            <person name="Mascher T."/>
            <person name="Medema M.H."/>
            <person name="Devos D.P."/>
            <person name="Kaster A.-K."/>
            <person name="Ovreas L."/>
            <person name="Rohde M."/>
            <person name="Galperin M.Y."/>
            <person name="Jogler C."/>
        </authorList>
    </citation>
    <scope>NUCLEOTIDE SEQUENCE [LARGE SCALE GENOMIC DNA]</scope>
    <source>
        <strain evidence="2 3">Pla52n</strain>
    </source>
</reference>
<name>A0A5C5ZWP2_9BACT</name>
<protein>
    <submittedName>
        <fullName evidence="2">Uncharacterized protein</fullName>
    </submittedName>
</protein>
<keyword evidence="1" id="KW-0472">Membrane</keyword>
<gene>
    <name evidence="2" type="ORF">Pla52n_65260</name>
</gene>
<dbReference type="Proteomes" id="UP000320176">
    <property type="component" value="Unassembled WGS sequence"/>
</dbReference>
<proteinExistence type="predicted"/>
<dbReference type="AlphaFoldDB" id="A0A5C5ZWP2"/>
<comment type="caution">
    <text evidence="2">The sequence shown here is derived from an EMBL/GenBank/DDBJ whole genome shotgun (WGS) entry which is preliminary data.</text>
</comment>
<evidence type="ECO:0000313" key="3">
    <source>
        <dbReference type="Proteomes" id="UP000320176"/>
    </source>
</evidence>
<keyword evidence="3" id="KW-1185">Reference proteome</keyword>
<feature type="transmembrane region" description="Helical" evidence="1">
    <location>
        <begin position="29"/>
        <end position="48"/>
    </location>
</feature>
<evidence type="ECO:0000256" key="1">
    <source>
        <dbReference type="SAM" id="Phobius"/>
    </source>
</evidence>
<sequence>METLSSPLGYGESIVKFYSKMRMVFRFSLKQLLLVCVCLALVVAWLGIQNQFQHIGYSGETKWHSFAPSGGYPGDGIGGVHIVAMASHLMRTSVIQPISKGLPRSLTLASI</sequence>
<accession>A0A5C5ZWP2</accession>
<evidence type="ECO:0000313" key="2">
    <source>
        <dbReference type="EMBL" id="TWT91535.1"/>
    </source>
</evidence>
<organism evidence="2 3">
    <name type="scientific">Stieleria varia</name>
    <dbReference type="NCBI Taxonomy" id="2528005"/>
    <lineage>
        <taxon>Bacteria</taxon>
        <taxon>Pseudomonadati</taxon>
        <taxon>Planctomycetota</taxon>
        <taxon>Planctomycetia</taxon>
        <taxon>Pirellulales</taxon>
        <taxon>Pirellulaceae</taxon>
        <taxon>Stieleria</taxon>
    </lineage>
</organism>
<keyword evidence="1" id="KW-1133">Transmembrane helix</keyword>